<keyword evidence="2" id="KW-1185">Reference proteome</keyword>
<dbReference type="AlphaFoldDB" id="A0A8J2K0P1"/>
<sequence>MATTQSSTLQLTKCCKTQERGFSTRKNIPGIWKTTSSQIAHVAECAQIFFPKYEYLGNTSINLTEVLMHHRFSQIIESSSVNESKGNFNQQAETPPPSLHRCKHFKQLKENTTETSQFTSMTAFIQGNQVIQYFRCLHGL</sequence>
<dbReference type="EMBL" id="CAJVCH010204422">
    <property type="protein sequence ID" value="CAG7731003.1"/>
    <property type="molecule type" value="Genomic_DNA"/>
</dbReference>
<proteinExistence type="predicted"/>
<name>A0A8J2K0P1_9HEXA</name>
<gene>
    <name evidence="1" type="ORF">AFUS01_LOCUS19613</name>
</gene>
<comment type="caution">
    <text evidence="1">The sequence shown here is derived from an EMBL/GenBank/DDBJ whole genome shotgun (WGS) entry which is preliminary data.</text>
</comment>
<evidence type="ECO:0000313" key="1">
    <source>
        <dbReference type="EMBL" id="CAG7731003.1"/>
    </source>
</evidence>
<organism evidence="1 2">
    <name type="scientific">Allacma fusca</name>
    <dbReference type="NCBI Taxonomy" id="39272"/>
    <lineage>
        <taxon>Eukaryota</taxon>
        <taxon>Metazoa</taxon>
        <taxon>Ecdysozoa</taxon>
        <taxon>Arthropoda</taxon>
        <taxon>Hexapoda</taxon>
        <taxon>Collembola</taxon>
        <taxon>Symphypleona</taxon>
        <taxon>Sminthuridae</taxon>
        <taxon>Allacma</taxon>
    </lineage>
</organism>
<accession>A0A8J2K0P1</accession>
<reference evidence="1" key="1">
    <citation type="submission" date="2021-06" db="EMBL/GenBank/DDBJ databases">
        <authorList>
            <person name="Hodson N. C."/>
            <person name="Mongue J. A."/>
            <person name="Jaron S. K."/>
        </authorList>
    </citation>
    <scope>NUCLEOTIDE SEQUENCE</scope>
</reference>
<evidence type="ECO:0000313" key="2">
    <source>
        <dbReference type="Proteomes" id="UP000708208"/>
    </source>
</evidence>
<dbReference type="Proteomes" id="UP000708208">
    <property type="component" value="Unassembled WGS sequence"/>
</dbReference>
<protein>
    <submittedName>
        <fullName evidence="1">Uncharacterized protein</fullName>
    </submittedName>
</protein>